<name>A0A1J3F6G9_NOCCA</name>
<feature type="compositionally biased region" description="Basic and acidic residues" evidence="1">
    <location>
        <begin position="128"/>
        <end position="144"/>
    </location>
</feature>
<evidence type="ECO:0000256" key="1">
    <source>
        <dbReference type="SAM" id="MobiDB-lite"/>
    </source>
</evidence>
<organism evidence="2">
    <name type="scientific">Noccaea caerulescens</name>
    <name type="common">Alpine penny-cress</name>
    <name type="synonym">Thlaspi caerulescens</name>
    <dbReference type="NCBI Taxonomy" id="107243"/>
    <lineage>
        <taxon>Eukaryota</taxon>
        <taxon>Viridiplantae</taxon>
        <taxon>Streptophyta</taxon>
        <taxon>Embryophyta</taxon>
        <taxon>Tracheophyta</taxon>
        <taxon>Spermatophyta</taxon>
        <taxon>Magnoliopsida</taxon>
        <taxon>eudicotyledons</taxon>
        <taxon>Gunneridae</taxon>
        <taxon>Pentapetalae</taxon>
        <taxon>rosids</taxon>
        <taxon>malvids</taxon>
        <taxon>Brassicales</taxon>
        <taxon>Brassicaceae</taxon>
        <taxon>Coluteocarpeae</taxon>
        <taxon>Noccaea</taxon>
    </lineage>
</organism>
<feature type="compositionally biased region" description="Acidic residues" evidence="1">
    <location>
        <begin position="68"/>
        <end position="77"/>
    </location>
</feature>
<proteinExistence type="predicted"/>
<dbReference type="AlphaFoldDB" id="A0A1J3F6G9"/>
<protein>
    <submittedName>
        <fullName evidence="2">Uncharacterized protein</fullName>
    </submittedName>
</protein>
<dbReference type="EMBL" id="GEVK01014736">
    <property type="protein sequence ID" value="JAU38096.1"/>
    <property type="molecule type" value="Transcribed_RNA"/>
</dbReference>
<reference evidence="2" key="1">
    <citation type="submission" date="2016-07" db="EMBL/GenBank/DDBJ databases">
        <title>De novo transcriptome assembly of four accessions of the metal hyperaccumulator plant Noccaea caerulescens.</title>
        <authorList>
            <person name="Blande D."/>
            <person name="Halimaa P."/>
            <person name="Tervahauta A.I."/>
            <person name="Aarts M.G."/>
            <person name="Karenlampi S.O."/>
        </authorList>
    </citation>
    <scope>NUCLEOTIDE SEQUENCE</scope>
</reference>
<feature type="region of interest" description="Disordered" evidence="1">
    <location>
        <begin position="117"/>
        <end position="144"/>
    </location>
</feature>
<accession>A0A1J3F6G9</accession>
<gene>
    <name evidence="2" type="ORF">LC_TR19229_c0_g1_i1_g.64253</name>
</gene>
<evidence type="ECO:0000313" key="2">
    <source>
        <dbReference type="EMBL" id="JAU38096.1"/>
    </source>
</evidence>
<sequence length="144" mass="16517">MQATRVIVCGLSAKGIIPPLHQNTQQAEGPLHQNTQQANDNQGRRHIICGLPAKGMFPQLHQQPRQEADDDQGSDIEELTKIQYRRAMRAKGYLIRIEEDEEDIDPIYLRALKNMRNNARNSAQLKRPKQEQGESSRGKDHRRD</sequence>
<feature type="region of interest" description="Disordered" evidence="1">
    <location>
        <begin position="51"/>
        <end position="77"/>
    </location>
</feature>